<reference evidence="1 2" key="1">
    <citation type="submission" date="2020-08" db="EMBL/GenBank/DDBJ databases">
        <title>Genome public.</title>
        <authorList>
            <person name="Liu C."/>
            <person name="Sun Q."/>
        </authorList>
    </citation>
    <scope>NUCLEOTIDE SEQUENCE [LARGE SCALE GENOMIC DNA]</scope>
    <source>
        <strain evidence="1 2">NSJ-56</strain>
    </source>
</reference>
<evidence type="ECO:0000313" key="1">
    <source>
        <dbReference type="EMBL" id="MBC5619791.1"/>
    </source>
</evidence>
<accession>A0ABR7CVU1</accession>
<evidence type="ECO:0008006" key="3">
    <source>
        <dbReference type="Google" id="ProtNLM"/>
    </source>
</evidence>
<dbReference type="PROSITE" id="PS51257">
    <property type="entry name" value="PROKAR_LIPOPROTEIN"/>
    <property type="match status" value="1"/>
</dbReference>
<organism evidence="1 2">
    <name type="scientific">Butyricimonas hominis</name>
    <dbReference type="NCBI Taxonomy" id="2763032"/>
    <lineage>
        <taxon>Bacteria</taxon>
        <taxon>Pseudomonadati</taxon>
        <taxon>Bacteroidota</taxon>
        <taxon>Bacteroidia</taxon>
        <taxon>Bacteroidales</taxon>
        <taxon>Odoribacteraceae</taxon>
        <taxon>Butyricimonas</taxon>
    </lineage>
</organism>
<evidence type="ECO:0000313" key="2">
    <source>
        <dbReference type="Proteomes" id="UP000646484"/>
    </source>
</evidence>
<dbReference type="EMBL" id="JACOOH010000001">
    <property type="protein sequence ID" value="MBC5619791.1"/>
    <property type="molecule type" value="Genomic_DNA"/>
</dbReference>
<gene>
    <name evidence="1" type="ORF">H8S64_01620</name>
</gene>
<protein>
    <recommendedName>
        <fullName evidence="3">Lipoprotein</fullName>
    </recommendedName>
</protein>
<comment type="caution">
    <text evidence="1">The sequence shown here is derived from an EMBL/GenBank/DDBJ whole genome shotgun (WGS) entry which is preliminary data.</text>
</comment>
<dbReference type="RefSeq" id="WP_186974679.1">
    <property type="nucleotide sequence ID" value="NZ_JACOOH010000001.1"/>
</dbReference>
<proteinExistence type="predicted"/>
<dbReference type="Proteomes" id="UP000646484">
    <property type="component" value="Unassembled WGS sequence"/>
</dbReference>
<keyword evidence="2" id="KW-1185">Reference proteome</keyword>
<sequence>MKKILFILAICLFFGLTGCNDTDDLPPKEGLVTSRYILPKGKVLTEADREIIKERKEEYNNAIR</sequence>
<name>A0ABR7CVU1_9BACT</name>